<protein>
    <submittedName>
        <fullName evidence="2">NUDIX domain-containing protein</fullName>
    </submittedName>
</protein>
<comment type="caution">
    <text evidence="2">The sequence shown here is derived from an EMBL/GenBank/DDBJ whole genome shotgun (WGS) entry which is preliminary data.</text>
</comment>
<dbReference type="RefSeq" id="WP_148948595.1">
    <property type="nucleotide sequence ID" value="NZ_VTEH01000023.1"/>
</dbReference>
<dbReference type="InterPro" id="IPR000086">
    <property type="entry name" value="NUDIX_hydrolase_dom"/>
</dbReference>
<dbReference type="Gene3D" id="3.90.79.10">
    <property type="entry name" value="Nucleoside Triphosphate Pyrophosphohydrolase"/>
    <property type="match status" value="1"/>
</dbReference>
<evidence type="ECO:0000259" key="1">
    <source>
        <dbReference type="PROSITE" id="PS51462"/>
    </source>
</evidence>
<accession>A0A5D4K8B8</accession>
<dbReference type="GO" id="GO:0003824">
    <property type="term" value="F:catalytic activity"/>
    <property type="evidence" value="ECO:0007669"/>
    <property type="project" value="UniProtKB-ARBA"/>
</dbReference>
<gene>
    <name evidence="2" type="ORF">FZC79_20660</name>
</gene>
<evidence type="ECO:0000313" key="2">
    <source>
        <dbReference type="EMBL" id="TYR72995.1"/>
    </source>
</evidence>
<dbReference type="SUPFAM" id="SSF55811">
    <property type="entry name" value="Nudix"/>
    <property type="match status" value="1"/>
</dbReference>
<reference evidence="2 3" key="1">
    <citation type="submission" date="2019-08" db="EMBL/GenBank/DDBJ databases">
        <title>Bacillus genomes from the desert of Cuatro Cienegas, Coahuila.</title>
        <authorList>
            <person name="Olmedo-Alvarez G."/>
        </authorList>
    </citation>
    <scope>NUCLEOTIDE SEQUENCE [LARGE SCALE GENOMIC DNA]</scope>
    <source>
        <strain evidence="2 3">CH40_1T</strain>
    </source>
</reference>
<dbReference type="Proteomes" id="UP000323317">
    <property type="component" value="Unassembled WGS sequence"/>
</dbReference>
<dbReference type="PROSITE" id="PS51462">
    <property type="entry name" value="NUDIX"/>
    <property type="match status" value="1"/>
</dbReference>
<organism evidence="2 3">
    <name type="scientific">Rossellomorea vietnamensis</name>
    <dbReference type="NCBI Taxonomy" id="218284"/>
    <lineage>
        <taxon>Bacteria</taxon>
        <taxon>Bacillati</taxon>
        <taxon>Bacillota</taxon>
        <taxon>Bacilli</taxon>
        <taxon>Bacillales</taxon>
        <taxon>Bacillaceae</taxon>
        <taxon>Rossellomorea</taxon>
    </lineage>
</organism>
<evidence type="ECO:0000313" key="3">
    <source>
        <dbReference type="Proteomes" id="UP000323317"/>
    </source>
</evidence>
<dbReference type="EMBL" id="VTEH01000023">
    <property type="protein sequence ID" value="TYR72995.1"/>
    <property type="molecule type" value="Genomic_DNA"/>
</dbReference>
<dbReference type="CDD" id="cd04692">
    <property type="entry name" value="NUDIX_Hydrolase"/>
    <property type="match status" value="1"/>
</dbReference>
<name>A0A5D4K8B8_9BACI</name>
<dbReference type="InterPro" id="IPR015797">
    <property type="entry name" value="NUDIX_hydrolase-like_dom_sf"/>
</dbReference>
<dbReference type="Pfam" id="PF00293">
    <property type="entry name" value="NUDIX"/>
    <property type="match status" value="1"/>
</dbReference>
<proteinExistence type="predicted"/>
<dbReference type="PANTHER" id="PTHR10885:SF0">
    <property type="entry name" value="ISOPENTENYL-DIPHOSPHATE DELTA-ISOMERASE"/>
    <property type="match status" value="1"/>
</dbReference>
<feature type="domain" description="Nudix hydrolase" evidence="1">
    <location>
        <begin position="29"/>
        <end position="168"/>
    </location>
</feature>
<dbReference type="AlphaFoldDB" id="A0A5D4K8B8"/>
<sequence>MEKETLTIFNNEGIAIGTAPRHEVHQKGYWHETFHCWFIERKEGICYLYFQLRSPQKKDYPNLLDITAAGHILSHETFEEGIREVREETGIEVSFANLVPVGIIPYEVTTENFIDRERARLFLYEFTGSMEDFSVEEEEVSGIFRAEFAQFEKLIDGGIEYIHLEGFQITLDGKKEKKELIAQKKDFVPHENSYYQAVLENIRNYIER</sequence>
<dbReference type="PANTHER" id="PTHR10885">
    <property type="entry name" value="ISOPENTENYL-DIPHOSPHATE DELTA-ISOMERASE"/>
    <property type="match status" value="1"/>
</dbReference>